<evidence type="ECO:0000259" key="1">
    <source>
        <dbReference type="Pfam" id="PF13683"/>
    </source>
</evidence>
<evidence type="ECO:0000313" key="3">
    <source>
        <dbReference type="Proteomes" id="UP000298173"/>
    </source>
</evidence>
<dbReference type="Proteomes" id="UP000298173">
    <property type="component" value="Unassembled WGS sequence"/>
</dbReference>
<name>A0A4R8UWG8_9MICO</name>
<dbReference type="Pfam" id="PF13683">
    <property type="entry name" value="rve_3"/>
    <property type="match status" value="1"/>
</dbReference>
<dbReference type="GO" id="GO:0015074">
    <property type="term" value="P:DNA integration"/>
    <property type="evidence" value="ECO:0007669"/>
    <property type="project" value="InterPro"/>
</dbReference>
<reference evidence="2 3" key="1">
    <citation type="submission" date="2019-03" db="EMBL/GenBank/DDBJ databases">
        <title>Genomics of glacier-inhabiting Cryobacterium strains.</title>
        <authorList>
            <person name="Liu Q."/>
            <person name="Xin Y.-H."/>
        </authorList>
    </citation>
    <scope>NUCLEOTIDE SEQUENCE [LARGE SCALE GENOMIC DNA]</scope>
    <source>
        <strain evidence="2 3">HLT2-23</strain>
    </source>
</reference>
<dbReference type="InterPro" id="IPR001584">
    <property type="entry name" value="Integrase_cat-core"/>
</dbReference>
<proteinExistence type="predicted"/>
<feature type="domain" description="Integrase catalytic" evidence="1">
    <location>
        <begin position="2"/>
        <end position="53"/>
    </location>
</feature>
<dbReference type="SUPFAM" id="SSF53098">
    <property type="entry name" value="Ribonuclease H-like"/>
    <property type="match status" value="1"/>
</dbReference>
<dbReference type="InterPro" id="IPR012337">
    <property type="entry name" value="RNaseH-like_sf"/>
</dbReference>
<dbReference type="InterPro" id="IPR050900">
    <property type="entry name" value="Transposase_IS3/IS150/IS904"/>
</dbReference>
<accession>A0A4R8UWG8</accession>
<keyword evidence="3" id="KW-1185">Reference proteome</keyword>
<dbReference type="EMBL" id="SOEY01000018">
    <property type="protein sequence ID" value="TFB73373.1"/>
    <property type="molecule type" value="Genomic_DNA"/>
</dbReference>
<gene>
    <name evidence="2" type="ORF">E3O06_09145</name>
</gene>
<dbReference type="PANTHER" id="PTHR46889">
    <property type="entry name" value="TRANSPOSASE INSF FOR INSERTION SEQUENCE IS3B-RELATED"/>
    <property type="match status" value="1"/>
</dbReference>
<organism evidence="2 3">
    <name type="scientific">Cryobacterium glaciale</name>
    <dbReference type="NCBI Taxonomy" id="1259145"/>
    <lineage>
        <taxon>Bacteria</taxon>
        <taxon>Bacillati</taxon>
        <taxon>Actinomycetota</taxon>
        <taxon>Actinomycetes</taxon>
        <taxon>Micrococcales</taxon>
        <taxon>Microbacteriaceae</taxon>
        <taxon>Cryobacterium</taxon>
    </lineage>
</organism>
<dbReference type="AlphaFoldDB" id="A0A4R8UWG8"/>
<sequence length="65" mass="7501">MNAVAESFFSKLKTERLDWLTFLTRDSAKTEVDSYIHHFNHNRLHQALGYLTPAEKLAELRPVAA</sequence>
<dbReference type="OrthoDB" id="4281720at2"/>
<dbReference type="RefSeq" id="WP_134502954.1">
    <property type="nucleotide sequence ID" value="NZ_SOEY01000018.1"/>
</dbReference>
<dbReference type="PANTHER" id="PTHR46889:SF4">
    <property type="entry name" value="TRANSPOSASE INSO FOR INSERTION SEQUENCE ELEMENT IS911B-RELATED"/>
    <property type="match status" value="1"/>
</dbReference>
<protein>
    <recommendedName>
        <fullName evidence="1">Integrase catalytic domain-containing protein</fullName>
    </recommendedName>
</protein>
<evidence type="ECO:0000313" key="2">
    <source>
        <dbReference type="EMBL" id="TFB73373.1"/>
    </source>
</evidence>
<comment type="caution">
    <text evidence="2">The sequence shown here is derived from an EMBL/GenBank/DDBJ whole genome shotgun (WGS) entry which is preliminary data.</text>
</comment>